<evidence type="ECO:0000313" key="2">
    <source>
        <dbReference type="Proteomes" id="UP000054560"/>
    </source>
</evidence>
<accession>A0A0L0G9P1</accession>
<dbReference type="GeneID" id="25902598"/>
<gene>
    <name evidence="1" type="ORF">SARC_02094</name>
</gene>
<dbReference type="EMBL" id="KQ241687">
    <property type="protein sequence ID" value="KNC85720.1"/>
    <property type="molecule type" value="Genomic_DNA"/>
</dbReference>
<organism evidence="1 2">
    <name type="scientific">Sphaeroforma arctica JP610</name>
    <dbReference type="NCBI Taxonomy" id="667725"/>
    <lineage>
        <taxon>Eukaryota</taxon>
        <taxon>Ichthyosporea</taxon>
        <taxon>Ichthyophonida</taxon>
        <taxon>Sphaeroforma</taxon>
    </lineage>
</organism>
<proteinExistence type="predicted"/>
<dbReference type="Proteomes" id="UP000054560">
    <property type="component" value="Unassembled WGS sequence"/>
</dbReference>
<reference evidence="1 2" key="1">
    <citation type="submission" date="2011-02" db="EMBL/GenBank/DDBJ databases">
        <title>The Genome Sequence of Sphaeroforma arctica JP610.</title>
        <authorList>
            <consortium name="The Broad Institute Genome Sequencing Platform"/>
            <person name="Russ C."/>
            <person name="Cuomo C."/>
            <person name="Young S.K."/>
            <person name="Zeng Q."/>
            <person name="Gargeya S."/>
            <person name="Alvarado L."/>
            <person name="Berlin A."/>
            <person name="Chapman S.B."/>
            <person name="Chen Z."/>
            <person name="Freedman E."/>
            <person name="Gellesch M."/>
            <person name="Goldberg J."/>
            <person name="Griggs A."/>
            <person name="Gujja S."/>
            <person name="Heilman E."/>
            <person name="Heiman D."/>
            <person name="Howarth C."/>
            <person name="Mehta T."/>
            <person name="Neiman D."/>
            <person name="Pearson M."/>
            <person name="Roberts A."/>
            <person name="Saif S."/>
            <person name="Shea T."/>
            <person name="Shenoy N."/>
            <person name="Sisk P."/>
            <person name="Stolte C."/>
            <person name="Sykes S."/>
            <person name="White J."/>
            <person name="Yandava C."/>
            <person name="Burger G."/>
            <person name="Gray M.W."/>
            <person name="Holland P.W.H."/>
            <person name="King N."/>
            <person name="Lang F.B.F."/>
            <person name="Roger A.J."/>
            <person name="Ruiz-Trillo I."/>
            <person name="Haas B."/>
            <person name="Nusbaum C."/>
            <person name="Birren B."/>
        </authorList>
    </citation>
    <scope>NUCLEOTIDE SEQUENCE [LARGE SCALE GENOMIC DNA]</scope>
    <source>
        <strain evidence="1 2">JP610</strain>
    </source>
</reference>
<name>A0A0L0G9P1_9EUKA</name>
<sequence>MPNEETVTPADVILPDDEIDDLVDAENGINEEQLALESAQTQNGGSGYVSKSLLVTLGANKARELVNSLLTSKNSDKVYVNSGNCIDPLSYTQKVKDNTTYDFVAMYQWHLEGTLHQKELEPVVFSSANFLCIYHASSRVPWPRCSLLQCADKFCQRCL</sequence>
<protein>
    <submittedName>
        <fullName evidence="1">Uncharacterized protein</fullName>
    </submittedName>
</protein>
<keyword evidence="2" id="KW-1185">Reference proteome</keyword>
<dbReference type="RefSeq" id="XP_014159622.1">
    <property type="nucleotide sequence ID" value="XM_014304147.1"/>
</dbReference>
<evidence type="ECO:0000313" key="1">
    <source>
        <dbReference type="EMBL" id="KNC85720.1"/>
    </source>
</evidence>
<dbReference type="AlphaFoldDB" id="A0A0L0G9P1"/>